<dbReference type="GO" id="GO:0000981">
    <property type="term" value="F:DNA-binding transcription factor activity, RNA polymerase II-specific"/>
    <property type="evidence" value="ECO:0007669"/>
    <property type="project" value="InterPro"/>
</dbReference>
<keyword evidence="2" id="KW-0479">Metal-binding</keyword>
<keyword evidence="4 7" id="KW-0863">Zinc-finger</keyword>
<feature type="signal peptide" evidence="8">
    <location>
        <begin position="1"/>
        <end position="23"/>
    </location>
</feature>
<keyword evidence="11" id="KW-1185">Reference proteome</keyword>
<evidence type="ECO:0000256" key="1">
    <source>
        <dbReference type="ARBA" id="ARBA00004123"/>
    </source>
</evidence>
<dbReference type="GO" id="GO:0000785">
    <property type="term" value="C:chromatin"/>
    <property type="evidence" value="ECO:0007669"/>
    <property type="project" value="TreeGrafter"/>
</dbReference>
<dbReference type="AlphaFoldDB" id="A0A3D8QTB3"/>
<evidence type="ECO:0000256" key="3">
    <source>
        <dbReference type="ARBA" id="ARBA00022737"/>
    </source>
</evidence>
<proteinExistence type="predicted"/>
<dbReference type="PROSITE" id="PS00028">
    <property type="entry name" value="ZINC_FINGER_C2H2_1"/>
    <property type="match status" value="2"/>
</dbReference>
<dbReference type="Pfam" id="PF00096">
    <property type="entry name" value="zf-C2H2"/>
    <property type="match status" value="2"/>
</dbReference>
<comment type="caution">
    <text evidence="10">The sequence shown here is derived from an EMBL/GenBank/DDBJ whole genome shotgun (WGS) entry which is preliminary data.</text>
</comment>
<dbReference type="Gene3D" id="3.30.160.60">
    <property type="entry name" value="Classic Zinc Finger"/>
    <property type="match status" value="1"/>
</dbReference>
<evidence type="ECO:0000256" key="6">
    <source>
        <dbReference type="ARBA" id="ARBA00023242"/>
    </source>
</evidence>
<dbReference type="OrthoDB" id="1405595at2759"/>
<feature type="domain" description="C2H2-type" evidence="9">
    <location>
        <begin position="58"/>
        <end position="87"/>
    </location>
</feature>
<evidence type="ECO:0000259" key="9">
    <source>
        <dbReference type="PROSITE" id="PS50157"/>
    </source>
</evidence>
<gene>
    <name evidence="10" type="ORF">BP6252_10680</name>
</gene>
<sequence length="291" mass="31774">MADGGPGLPCCCPGLALLAPVFALGQTRNHENHYSPAAAAAITASMGTSSTSSTGKAYACTEPGCPKSFVRSEHLSRHRLNHRPKRIYACPQCPKKFVRPDLYQRHKDRHEKGMWYRNVGGVVEGLADVASPPLQRESSGSVQAQYISPTAKASYQGHSYQEFRTNPCQLENIDSVLPPASSSNINININHQTYTYIADPSGAYISPPETRKPLFCEDLAGIQHFPESPEWLFDVPFQESMANFNAMNANAIPPAPGYAPCAAPPLSIAIQPPTSPQFQDHENIWLIVQSK</sequence>
<dbReference type="Proteomes" id="UP000256645">
    <property type="component" value="Unassembled WGS sequence"/>
</dbReference>
<dbReference type="PANTHER" id="PTHR40626:SF11">
    <property type="entry name" value="ZINC FINGER PROTEIN YPR022C"/>
    <property type="match status" value="1"/>
</dbReference>
<dbReference type="EMBL" id="PDLM01000012">
    <property type="protein sequence ID" value="RDW65029.1"/>
    <property type="molecule type" value="Genomic_DNA"/>
</dbReference>
<dbReference type="PANTHER" id="PTHR40626">
    <property type="entry name" value="MIP31509P"/>
    <property type="match status" value="1"/>
</dbReference>
<dbReference type="GO" id="GO:0008270">
    <property type="term" value="F:zinc ion binding"/>
    <property type="evidence" value="ECO:0007669"/>
    <property type="project" value="UniProtKB-KW"/>
</dbReference>
<protein>
    <recommendedName>
        <fullName evidence="9">C2H2-type domain-containing protein</fullName>
    </recommendedName>
</protein>
<evidence type="ECO:0000256" key="7">
    <source>
        <dbReference type="PROSITE-ProRule" id="PRU00042"/>
    </source>
</evidence>
<keyword evidence="8" id="KW-0732">Signal</keyword>
<comment type="subcellular location">
    <subcellularLocation>
        <location evidence="1">Nucleus</location>
    </subcellularLocation>
</comment>
<evidence type="ECO:0000256" key="5">
    <source>
        <dbReference type="ARBA" id="ARBA00022833"/>
    </source>
</evidence>
<evidence type="ECO:0000256" key="4">
    <source>
        <dbReference type="ARBA" id="ARBA00022771"/>
    </source>
</evidence>
<evidence type="ECO:0000256" key="2">
    <source>
        <dbReference type="ARBA" id="ARBA00022723"/>
    </source>
</evidence>
<dbReference type="SMART" id="SM00355">
    <property type="entry name" value="ZnF_C2H2"/>
    <property type="match status" value="2"/>
</dbReference>
<dbReference type="InterPro" id="IPR051059">
    <property type="entry name" value="VerF-like"/>
</dbReference>
<reference evidence="10 11" key="1">
    <citation type="journal article" date="2018" name="IMA Fungus">
        <title>IMA Genome-F 9: Draft genome sequence of Annulohypoxylon stygium, Aspergillus mulundensis, Berkeleyomyces basicola (syn. Thielaviopsis basicola), Ceratocystis smalleyi, two Cercospora beticola strains, Coleophoma cylindrospora, Fusarium fracticaudum, Phialophora cf. hyalina, and Morchella septimelata.</title>
        <authorList>
            <person name="Wingfield B.D."/>
            <person name="Bills G.F."/>
            <person name="Dong Y."/>
            <person name="Huang W."/>
            <person name="Nel W.J."/>
            <person name="Swalarsk-Parry B.S."/>
            <person name="Vaghefi N."/>
            <person name="Wilken P.M."/>
            <person name="An Z."/>
            <person name="de Beer Z.W."/>
            <person name="De Vos L."/>
            <person name="Chen L."/>
            <person name="Duong T.A."/>
            <person name="Gao Y."/>
            <person name="Hammerbacher A."/>
            <person name="Kikkert J.R."/>
            <person name="Li Y."/>
            <person name="Li H."/>
            <person name="Li K."/>
            <person name="Li Q."/>
            <person name="Liu X."/>
            <person name="Ma X."/>
            <person name="Naidoo K."/>
            <person name="Pethybridge S.J."/>
            <person name="Sun J."/>
            <person name="Steenkamp E.T."/>
            <person name="van der Nest M.A."/>
            <person name="van Wyk S."/>
            <person name="Wingfield M.J."/>
            <person name="Xiong C."/>
            <person name="Yue Q."/>
            <person name="Zhang X."/>
        </authorList>
    </citation>
    <scope>NUCLEOTIDE SEQUENCE [LARGE SCALE GENOMIC DNA]</scope>
    <source>
        <strain evidence="10 11">BP6252</strain>
    </source>
</reference>
<feature type="chain" id="PRO_5017637094" description="C2H2-type domain-containing protein" evidence="8">
    <location>
        <begin position="24"/>
        <end position="291"/>
    </location>
</feature>
<dbReference type="GO" id="GO:0005634">
    <property type="term" value="C:nucleus"/>
    <property type="evidence" value="ECO:0007669"/>
    <property type="project" value="UniProtKB-SubCell"/>
</dbReference>
<organism evidence="10 11">
    <name type="scientific">Coleophoma cylindrospora</name>
    <dbReference type="NCBI Taxonomy" id="1849047"/>
    <lineage>
        <taxon>Eukaryota</taxon>
        <taxon>Fungi</taxon>
        <taxon>Dikarya</taxon>
        <taxon>Ascomycota</taxon>
        <taxon>Pezizomycotina</taxon>
        <taxon>Leotiomycetes</taxon>
        <taxon>Helotiales</taxon>
        <taxon>Dermateaceae</taxon>
        <taxon>Coleophoma</taxon>
    </lineage>
</organism>
<feature type="domain" description="C2H2-type" evidence="9">
    <location>
        <begin position="88"/>
        <end position="110"/>
    </location>
</feature>
<name>A0A3D8QTB3_9HELO</name>
<dbReference type="GO" id="GO:0000978">
    <property type="term" value="F:RNA polymerase II cis-regulatory region sequence-specific DNA binding"/>
    <property type="evidence" value="ECO:0007669"/>
    <property type="project" value="InterPro"/>
</dbReference>
<dbReference type="SUPFAM" id="SSF57667">
    <property type="entry name" value="beta-beta-alpha zinc fingers"/>
    <property type="match status" value="1"/>
</dbReference>
<evidence type="ECO:0000313" key="10">
    <source>
        <dbReference type="EMBL" id="RDW65029.1"/>
    </source>
</evidence>
<dbReference type="PROSITE" id="PS50157">
    <property type="entry name" value="ZINC_FINGER_C2H2_2"/>
    <property type="match status" value="2"/>
</dbReference>
<evidence type="ECO:0000313" key="11">
    <source>
        <dbReference type="Proteomes" id="UP000256645"/>
    </source>
</evidence>
<accession>A0A3D8QTB3</accession>
<keyword evidence="3" id="KW-0677">Repeat</keyword>
<keyword evidence="5" id="KW-0862">Zinc</keyword>
<keyword evidence="6" id="KW-0539">Nucleus</keyword>
<evidence type="ECO:0000256" key="8">
    <source>
        <dbReference type="SAM" id="SignalP"/>
    </source>
</evidence>
<dbReference type="STRING" id="1849047.A0A3D8QTB3"/>
<dbReference type="InterPro" id="IPR013087">
    <property type="entry name" value="Znf_C2H2_type"/>
</dbReference>
<dbReference type="InterPro" id="IPR036236">
    <property type="entry name" value="Znf_C2H2_sf"/>
</dbReference>